<sequence length="67" mass="7347">MRLEVPCCILCDSNPVSIGTVGEINLFTCDSLRVDCNVGKGDFVILTHNSNYHLQHAKPFISLLDAV</sequence>
<dbReference type="AlphaFoldDB" id="A0A0E9QZS5"/>
<dbReference type="EMBL" id="GBXM01086575">
    <property type="protein sequence ID" value="JAH22002.1"/>
    <property type="molecule type" value="Transcribed_RNA"/>
</dbReference>
<proteinExistence type="predicted"/>
<evidence type="ECO:0000313" key="1">
    <source>
        <dbReference type="EMBL" id="JAH22002.1"/>
    </source>
</evidence>
<protein>
    <submittedName>
        <fullName evidence="1">Uncharacterized protein</fullName>
    </submittedName>
</protein>
<reference evidence="1" key="2">
    <citation type="journal article" date="2015" name="Fish Shellfish Immunol.">
        <title>Early steps in the European eel (Anguilla anguilla)-Vibrio vulnificus interaction in the gills: Role of the RtxA13 toxin.</title>
        <authorList>
            <person name="Callol A."/>
            <person name="Pajuelo D."/>
            <person name="Ebbesson L."/>
            <person name="Teles M."/>
            <person name="MacKenzie S."/>
            <person name="Amaro C."/>
        </authorList>
    </citation>
    <scope>NUCLEOTIDE SEQUENCE</scope>
</reference>
<reference evidence="1" key="1">
    <citation type="submission" date="2014-11" db="EMBL/GenBank/DDBJ databases">
        <authorList>
            <person name="Amaro Gonzalez C."/>
        </authorList>
    </citation>
    <scope>NUCLEOTIDE SEQUENCE</scope>
</reference>
<organism evidence="1">
    <name type="scientific">Anguilla anguilla</name>
    <name type="common">European freshwater eel</name>
    <name type="synonym">Muraena anguilla</name>
    <dbReference type="NCBI Taxonomy" id="7936"/>
    <lineage>
        <taxon>Eukaryota</taxon>
        <taxon>Metazoa</taxon>
        <taxon>Chordata</taxon>
        <taxon>Craniata</taxon>
        <taxon>Vertebrata</taxon>
        <taxon>Euteleostomi</taxon>
        <taxon>Actinopterygii</taxon>
        <taxon>Neopterygii</taxon>
        <taxon>Teleostei</taxon>
        <taxon>Anguilliformes</taxon>
        <taxon>Anguillidae</taxon>
        <taxon>Anguilla</taxon>
    </lineage>
</organism>
<name>A0A0E9QZS5_ANGAN</name>
<accession>A0A0E9QZS5</accession>